<evidence type="ECO:0000256" key="1">
    <source>
        <dbReference type="SAM" id="MobiDB-lite"/>
    </source>
</evidence>
<evidence type="ECO:0000313" key="2">
    <source>
        <dbReference type="EMBL" id="RPD61460.1"/>
    </source>
</evidence>
<feature type="compositionally biased region" description="Pro residues" evidence="1">
    <location>
        <begin position="65"/>
        <end position="76"/>
    </location>
</feature>
<accession>A0A5C2SCI1</accession>
<gene>
    <name evidence="2" type="ORF">L227DRAFT_574530</name>
</gene>
<sequence>MLVGSPKSLRPCAEPARLLVHANPIPYPTHSPKPAPRPPPAPLVHRPQSTLPRCDPVRHLASTPLLPPDPLSPPALPMRVSSNPPLPRVPKRPHCSLLRLARARPDADSQPLASTSTSTSTSASNIDRRPAHPTLRTAAPAPPANPRRLLGASEPILIVCTCSRSVGQTRIASTPAQGPSLVRNPQWHLRCN</sequence>
<feature type="compositionally biased region" description="Pro residues" evidence="1">
    <location>
        <begin position="25"/>
        <end position="42"/>
    </location>
</feature>
<dbReference type="Proteomes" id="UP000313359">
    <property type="component" value="Unassembled WGS sequence"/>
</dbReference>
<name>A0A5C2SCI1_9APHY</name>
<evidence type="ECO:0000313" key="3">
    <source>
        <dbReference type="Proteomes" id="UP000313359"/>
    </source>
</evidence>
<protein>
    <submittedName>
        <fullName evidence="2">Uncharacterized protein</fullName>
    </submittedName>
</protein>
<organism evidence="2 3">
    <name type="scientific">Lentinus tigrinus ALCF2SS1-6</name>
    <dbReference type="NCBI Taxonomy" id="1328759"/>
    <lineage>
        <taxon>Eukaryota</taxon>
        <taxon>Fungi</taxon>
        <taxon>Dikarya</taxon>
        <taxon>Basidiomycota</taxon>
        <taxon>Agaricomycotina</taxon>
        <taxon>Agaricomycetes</taxon>
        <taxon>Polyporales</taxon>
        <taxon>Polyporaceae</taxon>
        <taxon>Lentinus</taxon>
    </lineage>
</organism>
<dbReference type="AlphaFoldDB" id="A0A5C2SCI1"/>
<reference evidence="2" key="1">
    <citation type="journal article" date="2018" name="Genome Biol. Evol.">
        <title>Genomics and development of Lentinus tigrinus, a white-rot wood-decaying mushroom with dimorphic fruiting bodies.</title>
        <authorList>
            <person name="Wu B."/>
            <person name="Xu Z."/>
            <person name="Knudson A."/>
            <person name="Carlson A."/>
            <person name="Chen N."/>
            <person name="Kovaka S."/>
            <person name="LaButti K."/>
            <person name="Lipzen A."/>
            <person name="Pennachio C."/>
            <person name="Riley R."/>
            <person name="Schakwitz W."/>
            <person name="Umezawa K."/>
            <person name="Ohm R.A."/>
            <person name="Grigoriev I.V."/>
            <person name="Nagy L.G."/>
            <person name="Gibbons J."/>
            <person name="Hibbett D."/>
        </authorList>
    </citation>
    <scope>NUCLEOTIDE SEQUENCE [LARGE SCALE GENOMIC DNA]</scope>
    <source>
        <strain evidence="2">ALCF2SS1-6</strain>
    </source>
</reference>
<keyword evidence="3" id="KW-1185">Reference proteome</keyword>
<dbReference type="EMBL" id="ML122262">
    <property type="protein sequence ID" value="RPD61460.1"/>
    <property type="molecule type" value="Genomic_DNA"/>
</dbReference>
<proteinExistence type="predicted"/>
<feature type="compositionally biased region" description="Low complexity" evidence="1">
    <location>
        <begin position="113"/>
        <end position="124"/>
    </location>
</feature>
<feature type="region of interest" description="Disordered" evidence="1">
    <location>
        <begin position="23"/>
        <end position="148"/>
    </location>
</feature>